<dbReference type="AlphaFoldDB" id="A0A5E8CKD5"/>
<evidence type="ECO:0000313" key="1">
    <source>
        <dbReference type="EMBL" id="VVU95129.1"/>
    </source>
</evidence>
<accession>A0A5E8CKD5</accession>
<organism evidence="1">
    <name type="scientific">seawater metagenome</name>
    <dbReference type="NCBI Taxonomy" id="1561972"/>
    <lineage>
        <taxon>unclassified sequences</taxon>
        <taxon>metagenomes</taxon>
        <taxon>ecological metagenomes</taxon>
    </lineage>
</organism>
<sequence>MAKLDFKKLVENGYGRVVNLENEIPILVGPAMRTNQAIFNLGLNDSRLSYAVKITILRNLNKQGITILDKAEYNTLKQDFFKTLSPDQKSNVIQQKEKKLENLKLGVTRTNTQIDVLYQMIDKAIKKQINNMPEKNDSQYLHPDNNLLRNDVIALMRDSINEADDENTKNDIIDIGIARAMYWANDSRLIDNKQYSKTKNLMKIKKLTAFMKSTSSEVITYANAIKNKLEHGINYVEDAKNFWQKTIELMSNLKKKMNK</sequence>
<proteinExistence type="predicted"/>
<name>A0A5E8CKD5_9ZZZZ</name>
<gene>
    <name evidence="1" type="ORF">CPAV1605_854</name>
</gene>
<dbReference type="EMBL" id="CABVLZ010000003">
    <property type="protein sequence ID" value="VVU95129.1"/>
    <property type="molecule type" value="Genomic_DNA"/>
</dbReference>
<reference evidence="1" key="1">
    <citation type="submission" date="2019-09" db="EMBL/GenBank/DDBJ databases">
        <authorList>
            <person name="Needham M D."/>
        </authorList>
    </citation>
    <scope>NUCLEOTIDE SEQUENCE</scope>
</reference>
<protein>
    <submittedName>
        <fullName evidence="1">Uncharacterized protein</fullName>
    </submittedName>
</protein>